<dbReference type="RefSeq" id="WP_399614621.1">
    <property type="nucleotide sequence ID" value="NZ_JBITYT010000005.1"/>
</dbReference>
<gene>
    <name evidence="1" type="ORF">ACIGW0_14460</name>
</gene>
<comment type="caution">
    <text evidence="1">The sequence shown here is derived from an EMBL/GenBank/DDBJ whole genome shotgun (WGS) entry which is preliminary data.</text>
</comment>
<reference evidence="1 2" key="1">
    <citation type="submission" date="2024-10" db="EMBL/GenBank/DDBJ databases">
        <title>The Natural Products Discovery Center: Release of the First 8490 Sequenced Strains for Exploring Actinobacteria Biosynthetic Diversity.</title>
        <authorList>
            <person name="Kalkreuter E."/>
            <person name="Kautsar S.A."/>
            <person name="Yang D."/>
            <person name="Bader C.D."/>
            <person name="Teijaro C.N."/>
            <person name="Fluegel L."/>
            <person name="Davis C.M."/>
            <person name="Simpson J.R."/>
            <person name="Lauterbach L."/>
            <person name="Steele A.D."/>
            <person name="Gui C."/>
            <person name="Meng S."/>
            <person name="Li G."/>
            <person name="Viehrig K."/>
            <person name="Ye F."/>
            <person name="Su P."/>
            <person name="Kiefer A.F."/>
            <person name="Nichols A."/>
            <person name="Cepeda A.J."/>
            <person name="Yan W."/>
            <person name="Fan B."/>
            <person name="Jiang Y."/>
            <person name="Adhikari A."/>
            <person name="Zheng C.-J."/>
            <person name="Schuster L."/>
            <person name="Cowan T.M."/>
            <person name="Smanski M.J."/>
            <person name="Chevrette M.G."/>
            <person name="De Carvalho L.P.S."/>
            <person name="Shen B."/>
        </authorList>
    </citation>
    <scope>NUCLEOTIDE SEQUENCE [LARGE SCALE GENOMIC DNA]</scope>
    <source>
        <strain evidence="1 2">NPDC053346</strain>
    </source>
</reference>
<organism evidence="1 2">
    <name type="scientific">Streptomyces bikiniensis</name>
    <dbReference type="NCBI Taxonomy" id="1896"/>
    <lineage>
        <taxon>Bacteria</taxon>
        <taxon>Bacillati</taxon>
        <taxon>Actinomycetota</taxon>
        <taxon>Actinomycetes</taxon>
        <taxon>Kitasatosporales</taxon>
        <taxon>Streptomycetaceae</taxon>
        <taxon>Streptomyces</taxon>
    </lineage>
</organism>
<evidence type="ECO:0000313" key="1">
    <source>
        <dbReference type="EMBL" id="MFI9120581.1"/>
    </source>
</evidence>
<evidence type="ECO:0000313" key="2">
    <source>
        <dbReference type="Proteomes" id="UP001614391"/>
    </source>
</evidence>
<proteinExistence type="predicted"/>
<accession>A0ABW8CSP1</accession>
<keyword evidence="2" id="KW-1185">Reference proteome</keyword>
<dbReference type="EMBL" id="JBITYT010000005">
    <property type="protein sequence ID" value="MFI9120581.1"/>
    <property type="molecule type" value="Genomic_DNA"/>
</dbReference>
<sequence length="105" mass="10627">MTGAGVVLCAVDAATSGSRQNAEVRDGRYVVFGTSGRRGTAGVDRREYEAVREGDQHGMTVVPGTVLAGTALFVLVTGEVRRADAKAAKAVSTTSAAPASGGTRS</sequence>
<dbReference type="Proteomes" id="UP001614391">
    <property type="component" value="Unassembled WGS sequence"/>
</dbReference>
<protein>
    <submittedName>
        <fullName evidence="1">Uncharacterized protein</fullName>
    </submittedName>
</protein>
<name>A0ABW8CSP1_STRBI</name>